<dbReference type="RefSeq" id="WP_084737199.1">
    <property type="nucleotide sequence ID" value="NZ_FQZK01000006.1"/>
</dbReference>
<feature type="region of interest" description="Disordered" evidence="2">
    <location>
        <begin position="20"/>
        <end position="61"/>
    </location>
</feature>
<dbReference type="OrthoDB" id="9148343at2"/>
<dbReference type="GO" id="GO:0046872">
    <property type="term" value="F:metal ion binding"/>
    <property type="evidence" value="ECO:0007669"/>
    <property type="project" value="UniProtKB-KW"/>
</dbReference>
<dbReference type="PIRSF" id="PIRSF037228">
    <property type="entry name" value="Lant_mod_RumM"/>
    <property type="match status" value="1"/>
</dbReference>
<dbReference type="InterPro" id="IPR012341">
    <property type="entry name" value="6hp_glycosidase-like_sf"/>
</dbReference>
<dbReference type="CDD" id="cd04792">
    <property type="entry name" value="LanM-like"/>
    <property type="match status" value="1"/>
</dbReference>
<accession>A0A1M6JK15</accession>
<evidence type="ECO:0000313" key="4">
    <source>
        <dbReference type="EMBL" id="SHJ47003.1"/>
    </source>
</evidence>
<organism evidence="4 5">
    <name type="scientific">Nocardiopsis flavescens</name>
    <dbReference type="NCBI Taxonomy" id="758803"/>
    <lineage>
        <taxon>Bacteria</taxon>
        <taxon>Bacillati</taxon>
        <taxon>Actinomycetota</taxon>
        <taxon>Actinomycetes</taxon>
        <taxon>Streptosporangiales</taxon>
        <taxon>Nocardiopsidaceae</taxon>
        <taxon>Nocardiopsis</taxon>
    </lineage>
</organism>
<dbReference type="Pfam" id="PF05147">
    <property type="entry name" value="LANC_like"/>
    <property type="match status" value="1"/>
</dbReference>
<dbReference type="InterPro" id="IPR025410">
    <property type="entry name" value="Lant_dehyd"/>
</dbReference>
<evidence type="ECO:0000256" key="1">
    <source>
        <dbReference type="PIRSR" id="PIRSR607822-1"/>
    </source>
</evidence>
<evidence type="ECO:0000259" key="3">
    <source>
        <dbReference type="Pfam" id="PF13575"/>
    </source>
</evidence>
<keyword evidence="5" id="KW-1185">Reference proteome</keyword>
<reference evidence="4 5" key="1">
    <citation type="submission" date="2016-11" db="EMBL/GenBank/DDBJ databases">
        <authorList>
            <person name="Jaros S."/>
            <person name="Januszkiewicz K."/>
            <person name="Wedrychowicz H."/>
        </authorList>
    </citation>
    <scope>NUCLEOTIDE SEQUENCE [LARGE SCALE GENOMIC DNA]</scope>
    <source>
        <strain evidence="4 5">CGMCC 4.5723</strain>
    </source>
</reference>
<dbReference type="Proteomes" id="UP000184452">
    <property type="component" value="Unassembled WGS sequence"/>
</dbReference>
<proteinExistence type="predicted"/>
<dbReference type="AlphaFoldDB" id="A0A1M6JK15"/>
<feature type="binding site" evidence="1">
    <location>
        <position position="873"/>
    </location>
    <ligand>
        <name>Zn(2+)</name>
        <dbReference type="ChEBI" id="CHEBI:29105"/>
    </ligand>
</feature>
<dbReference type="InterPro" id="IPR017146">
    <property type="entry name" value="Lanti_2_LanM"/>
</dbReference>
<gene>
    <name evidence="4" type="ORF">SAMN05421803_106166</name>
</gene>
<name>A0A1M6JK15_9ACTN</name>
<dbReference type="Gene3D" id="1.50.10.10">
    <property type="match status" value="1"/>
</dbReference>
<dbReference type="GO" id="GO:0005975">
    <property type="term" value="P:carbohydrate metabolic process"/>
    <property type="evidence" value="ECO:0007669"/>
    <property type="project" value="InterPro"/>
</dbReference>
<feature type="binding site" evidence="1">
    <location>
        <position position="918"/>
    </location>
    <ligand>
        <name>Zn(2+)</name>
        <dbReference type="ChEBI" id="CHEBI:29105"/>
    </ligand>
</feature>
<dbReference type="EMBL" id="FQZK01000006">
    <property type="protein sequence ID" value="SHJ47003.1"/>
    <property type="molecule type" value="Genomic_DNA"/>
</dbReference>
<dbReference type="GO" id="GO:0031179">
    <property type="term" value="P:peptide modification"/>
    <property type="evidence" value="ECO:0007669"/>
    <property type="project" value="InterPro"/>
</dbReference>
<protein>
    <submittedName>
        <fullName evidence="4">Type 2 lantibiotic biosynthesis protein LanM</fullName>
    </submittedName>
</protein>
<feature type="compositionally biased region" description="Basic and acidic residues" evidence="2">
    <location>
        <begin position="24"/>
        <end position="39"/>
    </location>
</feature>
<dbReference type="SMART" id="SM01260">
    <property type="entry name" value="LANC_like"/>
    <property type="match status" value="1"/>
</dbReference>
<dbReference type="SUPFAM" id="SSF158745">
    <property type="entry name" value="LanC-like"/>
    <property type="match status" value="1"/>
</dbReference>
<dbReference type="STRING" id="758803.SAMN05421803_106166"/>
<keyword evidence="1" id="KW-0862">Zinc</keyword>
<keyword evidence="1" id="KW-0479">Metal-binding</keyword>
<dbReference type="InterPro" id="IPR007822">
    <property type="entry name" value="LANC-like"/>
</dbReference>
<evidence type="ECO:0000313" key="5">
    <source>
        <dbReference type="Proteomes" id="UP000184452"/>
    </source>
</evidence>
<evidence type="ECO:0000256" key="2">
    <source>
        <dbReference type="SAM" id="MobiDB-lite"/>
    </source>
</evidence>
<sequence>MARVEPEAVSRVLDTYIPELSPGETRDHLSRRLEDRETSFEECSEEEFPGPGPYDPGRDPDGRLVDYFRHHVLAWSRDLEADVRGSTCLDGDNTAFEDFVAAQVPAVAELLVRTLLRELFLRRSAGLLRGGSPQERYRSFREWTNSAEGHRRLLSRYPRAFRSARDRVRNAGAGLRHILSRIETHRAGLDALPGVTAGVRVATVLAGQGDMHNGGRSVAQVVFSDGARVLYKPRPLESETGFNAIVEWFNERLGPSLPTVRVLPCGDEGFVEYVRAGEPRSGSAGYFVRIGRLLGILYLVKAIDIHFENVVTCAGGPVVVDTETLLTPRLAARGQDADRSATAEAHALLGESVTGIGVLPFTMRRAGPGEVGMDVGVIGYDPGQEAPYKSLQFRNPGRDDMFVELVRGTSANSTANLSVARAADLPLREQRDAVKSELRRVLEYAASHKETVAGVVGEHLGKASFRFLHQPTVFYSQLLSMVTHPDAVTDPLIREALLSRVFLRARGAYEIAEDEARQLAEGDVPYFHYSADSRALLAGDGRVVLEEAFDESGLDAVRARIAGLDGRAIDRQAALVDLSFVAKLPLSDDVTGFSWRPSGRTAPARADRPRFLDEAVRIGDLLVDAMVEGSDPRHPAVWIGPQVAAPEGEEWTPGASGFDFYTGMPGIALALAGLARETGQERFRAAALKVVEPLEALLLGGSLGALGGTVVGMCGPDGIAYAVATARRLLGGGGPGAGRLARALVSDMATPNLYDFVTGSAGTLAVCLSLHRDAADGEERELTGRAAAFFADHVMKGVRESGGGEGRVTGYTGYAHGDMGIAAKLLEYAAAFGDREALASATRMAEAVRDARTGRDRDWPRVWGESDYSYAWCHGAPGILMGALEVNRHAPGLFPEEALGRLAELTAGRGFGNNPTYCHGDLGSLETVLLAQETAPGLFGDGAADLYPRLFAEVVERYSERADTKYAYSHGIMLGQSGLLWSVLRHLDPRAYPSIVRLA</sequence>
<dbReference type="Pfam" id="PF13575">
    <property type="entry name" value="DUF4135"/>
    <property type="match status" value="1"/>
</dbReference>
<dbReference type="PRINTS" id="PR01950">
    <property type="entry name" value="LANCSUPER"/>
</dbReference>
<feature type="binding site" evidence="1">
    <location>
        <position position="919"/>
    </location>
    <ligand>
        <name>Zn(2+)</name>
        <dbReference type="ChEBI" id="CHEBI:29105"/>
    </ligand>
</feature>
<dbReference type="NCBIfam" id="TIGR03897">
    <property type="entry name" value="lanti_2_LanM"/>
    <property type="match status" value="1"/>
</dbReference>
<feature type="domain" description="Lantibiotic biosynthesis protein dehydration" evidence="3">
    <location>
        <begin position="157"/>
        <end position="528"/>
    </location>
</feature>